<sequence length="60" mass="6847">MKSASKETDLTIIWSDLASDFMILFLQQFEFFSTTPQQLSIVSLEVETVLRETDSILSSQ</sequence>
<dbReference type="EMBL" id="JBHMFB010000012">
    <property type="protein sequence ID" value="MFB9088930.1"/>
    <property type="molecule type" value="Genomic_DNA"/>
</dbReference>
<keyword evidence="2" id="KW-1185">Reference proteome</keyword>
<evidence type="ECO:0000313" key="2">
    <source>
        <dbReference type="Proteomes" id="UP001589576"/>
    </source>
</evidence>
<reference evidence="1 2" key="1">
    <citation type="submission" date="2024-09" db="EMBL/GenBank/DDBJ databases">
        <authorList>
            <person name="Sun Q."/>
            <person name="Mori K."/>
        </authorList>
    </citation>
    <scope>NUCLEOTIDE SEQUENCE [LARGE SCALE GENOMIC DNA]</scope>
    <source>
        <strain evidence="1 2">CECT 8460</strain>
    </source>
</reference>
<gene>
    <name evidence="1" type="ORF">ACFFUU_04890</name>
</gene>
<evidence type="ECO:0000313" key="1">
    <source>
        <dbReference type="EMBL" id="MFB9088930.1"/>
    </source>
</evidence>
<proteinExistence type="predicted"/>
<comment type="caution">
    <text evidence="1">The sequence shown here is derived from an EMBL/GenBank/DDBJ whole genome shotgun (WGS) entry which is preliminary data.</text>
</comment>
<name>A0ABV5GCT5_9FLAO</name>
<organism evidence="1 2">
    <name type="scientific">Flavobacterium paronense</name>
    <dbReference type="NCBI Taxonomy" id="1392775"/>
    <lineage>
        <taxon>Bacteria</taxon>
        <taxon>Pseudomonadati</taxon>
        <taxon>Bacteroidota</taxon>
        <taxon>Flavobacteriia</taxon>
        <taxon>Flavobacteriales</taxon>
        <taxon>Flavobacteriaceae</taxon>
        <taxon>Flavobacterium</taxon>
    </lineage>
</organism>
<protein>
    <submittedName>
        <fullName evidence="1">Uncharacterized protein</fullName>
    </submittedName>
</protein>
<dbReference type="RefSeq" id="WP_290284322.1">
    <property type="nucleotide sequence ID" value="NZ_JBHMFB010000012.1"/>
</dbReference>
<dbReference type="Proteomes" id="UP001589576">
    <property type="component" value="Unassembled WGS sequence"/>
</dbReference>
<accession>A0ABV5GCT5</accession>